<dbReference type="Pfam" id="PF13427">
    <property type="entry name" value="AadA_C"/>
    <property type="match status" value="1"/>
</dbReference>
<evidence type="ECO:0000256" key="1">
    <source>
        <dbReference type="ARBA" id="ARBA00022679"/>
    </source>
</evidence>
<dbReference type="InterPro" id="IPR024172">
    <property type="entry name" value="AadA/Aad9"/>
</dbReference>
<dbReference type="InterPro" id="IPR002934">
    <property type="entry name" value="Polymerase_NTP_transf_dom"/>
</dbReference>
<dbReference type="GO" id="GO:0046677">
    <property type="term" value="P:response to antibiotic"/>
    <property type="evidence" value="ECO:0007669"/>
    <property type="project" value="UniProtKB-KW"/>
</dbReference>
<keyword evidence="4" id="KW-0067">ATP-binding</keyword>
<dbReference type="GO" id="GO:0005524">
    <property type="term" value="F:ATP binding"/>
    <property type="evidence" value="ECO:0007669"/>
    <property type="project" value="UniProtKB-KW"/>
</dbReference>
<comment type="catalytic activity">
    <reaction evidence="3 4">
        <text>spectinomycin + ATP = 9-O-adenylylspectinomycin + diphosphate</text>
        <dbReference type="Rhea" id="RHEA:63228"/>
        <dbReference type="ChEBI" id="CHEBI:30616"/>
        <dbReference type="ChEBI" id="CHEBI:33019"/>
        <dbReference type="ChEBI" id="CHEBI:146260"/>
        <dbReference type="ChEBI" id="CHEBI:146261"/>
    </reaction>
</comment>
<dbReference type="InterPro" id="IPR043519">
    <property type="entry name" value="NT_sf"/>
</dbReference>
<dbReference type="Pfam" id="PF01909">
    <property type="entry name" value="NTP_transf_2"/>
    <property type="match status" value="1"/>
</dbReference>
<evidence type="ECO:0000313" key="8">
    <source>
        <dbReference type="Proteomes" id="UP000324517"/>
    </source>
</evidence>
<organism evidence="7 8">
    <name type="scientific">Sutcliffiella horikoshii</name>
    <dbReference type="NCBI Taxonomy" id="79883"/>
    <lineage>
        <taxon>Bacteria</taxon>
        <taxon>Bacillati</taxon>
        <taxon>Bacillota</taxon>
        <taxon>Bacilli</taxon>
        <taxon>Bacillales</taxon>
        <taxon>Bacillaceae</taxon>
        <taxon>Sutcliffiella</taxon>
    </lineage>
</organism>
<comment type="caution">
    <text evidence="7">The sequence shown here is derived from an EMBL/GenBank/DDBJ whole genome shotgun (WGS) entry which is preliminary data.</text>
</comment>
<dbReference type="Proteomes" id="UP000324517">
    <property type="component" value="Unassembled WGS sequence"/>
</dbReference>
<dbReference type="PIRSF" id="PIRSF000819">
    <property type="entry name" value="Streptomycin_3-adenylyltransf"/>
    <property type="match status" value="1"/>
</dbReference>
<feature type="domain" description="Adenylyltransferase AadA C-terminal" evidence="6">
    <location>
        <begin position="151"/>
        <end position="247"/>
    </location>
</feature>
<dbReference type="RefSeq" id="WP_148978207.1">
    <property type="nucleotide sequence ID" value="NZ_JBNIKO010000009.1"/>
</dbReference>
<evidence type="ECO:0000256" key="3">
    <source>
        <dbReference type="ARBA" id="ARBA00047831"/>
    </source>
</evidence>
<keyword evidence="2 4" id="KW-0046">Antibiotic resistance</keyword>
<dbReference type="EMBL" id="VTET01000001">
    <property type="protein sequence ID" value="TYS74812.1"/>
    <property type="molecule type" value="Genomic_DNA"/>
</dbReference>
<dbReference type="OrthoDB" id="5643411at2"/>
<evidence type="ECO:0000256" key="4">
    <source>
        <dbReference type="PIRNR" id="PIRNR000819"/>
    </source>
</evidence>
<evidence type="ECO:0000259" key="5">
    <source>
        <dbReference type="Pfam" id="PF01909"/>
    </source>
</evidence>
<sequence length="257" mass="29463">MNKNMESYFNKITNTIKGITDENFVGIYIHGSLAMGGFNPDQSDVDLLVIVKNSLDIPTQCELAKFLLANSNYPYPIEISFLTQSQLKNWTHPSPYEFHYSEGWRQVFETELLTGQYEAINVEHKVDPDLAAHLSILNHRGICWEGPMIDDVFPVIPSTHYLSSILADYQDCLKNVEADPVYCVLNLIRVYWYVKEGIISSKLEAGEYGLTSFPQEYKETIRKVVESYQGNRIGAFQNEELKSVRDYIQGEIERSII</sequence>
<protein>
    <recommendedName>
        <fullName evidence="4">Spectinomycin 9-adenylyltransferase</fullName>
    </recommendedName>
</protein>
<dbReference type="AlphaFoldDB" id="A0A5D4TK29"/>
<dbReference type="Gene3D" id="3.30.460.10">
    <property type="entry name" value="Beta Polymerase, domain 2"/>
    <property type="match status" value="1"/>
</dbReference>
<proteinExistence type="predicted"/>
<accession>A0A5D4TK29</accession>
<dbReference type="InterPro" id="IPR025184">
    <property type="entry name" value="AadA_C"/>
</dbReference>
<evidence type="ECO:0000256" key="2">
    <source>
        <dbReference type="ARBA" id="ARBA00023251"/>
    </source>
</evidence>
<feature type="domain" description="Polymerase nucleotidyl transferase" evidence="5">
    <location>
        <begin position="25"/>
        <end position="89"/>
    </location>
</feature>
<gene>
    <name evidence="7" type="ORF">FZC75_01580</name>
</gene>
<reference evidence="7 8" key="1">
    <citation type="submission" date="2019-08" db="EMBL/GenBank/DDBJ databases">
        <title>Bacillus genomes from the desert of Cuatro Cienegas, Coahuila.</title>
        <authorList>
            <person name="Olmedo-Alvarez G."/>
        </authorList>
    </citation>
    <scope>NUCLEOTIDE SEQUENCE [LARGE SCALE GENOMIC DNA]</scope>
    <source>
        <strain evidence="7 8">CH98b_3T</strain>
    </source>
</reference>
<dbReference type="GO" id="GO:0070566">
    <property type="term" value="F:adenylyltransferase activity"/>
    <property type="evidence" value="ECO:0007669"/>
    <property type="project" value="InterPro"/>
</dbReference>
<keyword evidence="1 4" id="KW-0808">Transferase</keyword>
<dbReference type="CDD" id="cd05403">
    <property type="entry name" value="NT_KNTase_like"/>
    <property type="match status" value="1"/>
</dbReference>
<evidence type="ECO:0000259" key="6">
    <source>
        <dbReference type="Pfam" id="PF13427"/>
    </source>
</evidence>
<keyword evidence="4" id="KW-0547">Nucleotide-binding</keyword>
<evidence type="ECO:0000313" key="7">
    <source>
        <dbReference type="EMBL" id="TYS74812.1"/>
    </source>
</evidence>
<keyword evidence="4" id="KW-0548">Nucleotidyltransferase</keyword>
<name>A0A5D4TK29_9BACI</name>
<dbReference type="SUPFAM" id="SSF81301">
    <property type="entry name" value="Nucleotidyltransferase"/>
    <property type="match status" value="1"/>
</dbReference>